<sequence>MNIQTKYFGEVEVNRDDVILFPNGLPGFEQEQEFVVLPIDEAGIYQSLQSIKSEEISLVVVNPYVFFKAYEFFLDDKTLEALRIESPSEVAVFSVLTLREPFSDTTANLQAPIIVNTRNQKGKQLILTNTPYMTRHLIAEGGDTDAHT</sequence>
<comment type="subunit">
    <text evidence="4">Interacts with translational regulator CsrA and flagellin(s).</text>
</comment>
<dbReference type="EMBL" id="AVBG01000006">
    <property type="protein sequence ID" value="KGP91401.1"/>
    <property type="molecule type" value="Genomic_DNA"/>
</dbReference>
<comment type="subcellular location">
    <subcellularLocation>
        <location evidence="4">Cytoplasm</location>
    </subcellularLocation>
</comment>
<keyword evidence="5" id="KW-0966">Cell projection</keyword>
<comment type="caution">
    <text evidence="5">The sequence shown here is derived from an EMBL/GenBank/DDBJ whole genome shotgun (WGS) entry which is preliminary data.</text>
</comment>
<dbReference type="RefSeq" id="WP_036782993.1">
    <property type="nucleotide sequence ID" value="NZ_AVBG01000006.1"/>
</dbReference>
<keyword evidence="4" id="KW-0143">Chaperone</keyword>
<dbReference type="NCBIfam" id="NF009793">
    <property type="entry name" value="PRK13285.1-1"/>
    <property type="match status" value="1"/>
</dbReference>
<dbReference type="SUPFAM" id="SSF141457">
    <property type="entry name" value="BH3618-like"/>
    <property type="match status" value="1"/>
</dbReference>
<protein>
    <recommendedName>
        <fullName evidence="4">Flagellar assembly factor FliW</fullName>
    </recommendedName>
</protein>
<dbReference type="eggNOG" id="COG1699">
    <property type="taxonomic scope" value="Bacteria"/>
</dbReference>
<evidence type="ECO:0000313" key="5">
    <source>
        <dbReference type="EMBL" id="KGP91401.1"/>
    </source>
</evidence>
<name>A0A0A2UY24_9BACI</name>
<dbReference type="AlphaFoldDB" id="A0A0A2UY24"/>
<dbReference type="Gene3D" id="2.30.290.10">
    <property type="entry name" value="BH3618-like"/>
    <property type="match status" value="1"/>
</dbReference>
<dbReference type="GO" id="GO:0006417">
    <property type="term" value="P:regulation of translation"/>
    <property type="evidence" value="ECO:0007669"/>
    <property type="project" value="UniProtKB-KW"/>
</dbReference>
<comment type="function">
    <text evidence="4">Acts as an anti-CsrA protein, binds CsrA and prevents it from repressing translation of its target genes, one of which is flagellin. Binds to flagellin and participates in the assembly of the flagellum.</text>
</comment>
<dbReference type="OrthoDB" id="9801235at2"/>
<evidence type="ECO:0000256" key="3">
    <source>
        <dbReference type="ARBA" id="ARBA00022845"/>
    </source>
</evidence>
<comment type="similarity">
    <text evidence="4">Belongs to the FliW family.</text>
</comment>
<evidence type="ECO:0000256" key="4">
    <source>
        <dbReference type="HAMAP-Rule" id="MF_01185"/>
    </source>
</evidence>
<accession>A0A0A2UY24</accession>
<dbReference type="InterPro" id="IPR024046">
    <property type="entry name" value="Flagellar_assmbl_FliW_dom_sf"/>
</dbReference>
<dbReference type="STRING" id="1385513.N780_19420"/>
<evidence type="ECO:0000256" key="2">
    <source>
        <dbReference type="ARBA" id="ARBA00022795"/>
    </source>
</evidence>
<dbReference type="Pfam" id="PF02623">
    <property type="entry name" value="FliW"/>
    <property type="match status" value="1"/>
</dbReference>
<keyword evidence="1 4" id="KW-0963">Cytoplasm</keyword>
<keyword evidence="5" id="KW-0282">Flagellum</keyword>
<dbReference type="HAMAP" id="MF_01185">
    <property type="entry name" value="FliW"/>
    <property type="match status" value="1"/>
</dbReference>
<keyword evidence="2 4" id="KW-1005">Bacterial flagellum biogenesis</keyword>
<dbReference type="Proteomes" id="UP000030153">
    <property type="component" value="Unassembled WGS sequence"/>
</dbReference>
<dbReference type="InterPro" id="IPR003775">
    <property type="entry name" value="Flagellar_assembly_factor_FliW"/>
</dbReference>
<proteinExistence type="inferred from homology"/>
<keyword evidence="5" id="KW-0969">Cilium</keyword>
<dbReference type="GO" id="GO:0044780">
    <property type="term" value="P:bacterial-type flagellum assembly"/>
    <property type="evidence" value="ECO:0007669"/>
    <property type="project" value="UniProtKB-UniRule"/>
</dbReference>
<organism evidence="5 6">
    <name type="scientific">Pontibacillus chungwhensis BH030062</name>
    <dbReference type="NCBI Taxonomy" id="1385513"/>
    <lineage>
        <taxon>Bacteria</taxon>
        <taxon>Bacillati</taxon>
        <taxon>Bacillota</taxon>
        <taxon>Bacilli</taxon>
        <taxon>Bacillales</taxon>
        <taxon>Bacillaceae</taxon>
        <taxon>Pontibacillus</taxon>
    </lineage>
</organism>
<gene>
    <name evidence="4" type="primary">fliW</name>
    <name evidence="5" type="ORF">N780_19420</name>
</gene>
<reference evidence="5 6" key="1">
    <citation type="submission" date="2013-08" db="EMBL/GenBank/DDBJ databases">
        <title>Genome of Pontibacillus chungwhensis.</title>
        <authorList>
            <person name="Wang Q."/>
            <person name="Wang G."/>
        </authorList>
    </citation>
    <scope>NUCLEOTIDE SEQUENCE [LARGE SCALE GENOMIC DNA]</scope>
    <source>
        <strain evidence="5 6">BH030062</strain>
    </source>
</reference>
<keyword evidence="3 4" id="KW-0810">Translation regulation</keyword>
<dbReference type="PANTHER" id="PTHR39190">
    <property type="entry name" value="FLAGELLAR ASSEMBLY FACTOR FLIW"/>
    <property type="match status" value="1"/>
</dbReference>
<dbReference type="GO" id="GO:0005737">
    <property type="term" value="C:cytoplasm"/>
    <property type="evidence" value="ECO:0007669"/>
    <property type="project" value="UniProtKB-SubCell"/>
</dbReference>
<keyword evidence="6" id="KW-1185">Reference proteome</keyword>
<dbReference type="PANTHER" id="PTHR39190:SF1">
    <property type="entry name" value="FLAGELLAR ASSEMBLY FACTOR FLIW"/>
    <property type="match status" value="1"/>
</dbReference>
<evidence type="ECO:0000256" key="1">
    <source>
        <dbReference type="ARBA" id="ARBA00022490"/>
    </source>
</evidence>
<evidence type="ECO:0000313" key="6">
    <source>
        <dbReference type="Proteomes" id="UP000030153"/>
    </source>
</evidence>